<dbReference type="SUPFAM" id="SSF141868">
    <property type="entry name" value="EAL domain-like"/>
    <property type="match status" value="1"/>
</dbReference>
<dbReference type="NCBIfam" id="TIGR00229">
    <property type="entry name" value="sensory_box"/>
    <property type="match status" value="1"/>
</dbReference>
<dbReference type="SUPFAM" id="SSF55073">
    <property type="entry name" value="Nucleotide cyclase"/>
    <property type="match status" value="1"/>
</dbReference>
<dbReference type="CDD" id="cd01948">
    <property type="entry name" value="EAL"/>
    <property type="match status" value="1"/>
</dbReference>
<dbReference type="PANTHER" id="PTHR44757">
    <property type="entry name" value="DIGUANYLATE CYCLASE DGCP"/>
    <property type="match status" value="1"/>
</dbReference>
<dbReference type="CDD" id="cd01949">
    <property type="entry name" value="GGDEF"/>
    <property type="match status" value="1"/>
</dbReference>
<dbReference type="SUPFAM" id="SSF55785">
    <property type="entry name" value="PYP-like sensor domain (PAS domain)"/>
    <property type="match status" value="1"/>
</dbReference>
<dbReference type="Pfam" id="PF00563">
    <property type="entry name" value="EAL"/>
    <property type="match status" value="1"/>
</dbReference>
<feature type="domain" description="PAS" evidence="1">
    <location>
        <begin position="90"/>
        <end position="135"/>
    </location>
</feature>
<dbReference type="GO" id="GO:0052621">
    <property type="term" value="F:diguanylate cyclase activity"/>
    <property type="evidence" value="ECO:0007669"/>
    <property type="project" value="UniProtKB-EC"/>
</dbReference>
<dbReference type="InterPro" id="IPR000014">
    <property type="entry name" value="PAS"/>
</dbReference>
<dbReference type="Pfam" id="PF00989">
    <property type="entry name" value="PAS"/>
    <property type="match status" value="1"/>
</dbReference>
<dbReference type="InterPro" id="IPR013767">
    <property type="entry name" value="PAS_fold"/>
</dbReference>
<dbReference type="PROSITE" id="PS50887">
    <property type="entry name" value="GGDEF"/>
    <property type="match status" value="1"/>
</dbReference>
<dbReference type="InterPro" id="IPR029787">
    <property type="entry name" value="Nucleotide_cyclase"/>
</dbReference>
<evidence type="ECO:0000313" key="4">
    <source>
        <dbReference type="EMBL" id="MDR6212694.1"/>
    </source>
</evidence>
<dbReference type="InterPro" id="IPR052155">
    <property type="entry name" value="Biofilm_reg_signaling"/>
</dbReference>
<dbReference type="InterPro" id="IPR035919">
    <property type="entry name" value="EAL_sf"/>
</dbReference>
<sequence>MPTGRRLPTVVVSTLAPFRPCRAPGPPQGLLPGGRPILPTELLPPSAPTGDVNAVLPPGGALACTPPRLTAVTAPVLPPPDQDSLLAQAALEAAPDGILLADRQGRILVANPAMEAISGYTLAQLRGQSIDMLVPAAVRGQHAAQMQSYLDHPSRRPMGMGRDLWLSRRDGSQVPVDVALGHSDVCGGTVVAFVRDISDMRQLEARMHYQATHDTLTGLLNRWQFGQRLEQTIAEAQRDGQHFALLLLDLDDFKAINDGYGHAAGDQVLLEAARRLKGALRPGDTLARLGGDEFTVLLAPLAHAQEAEQVAARLLQALCMPCQMHGFELNFGASMGIALFPGDARDAVTLMRYADMAMYHAKQHGRARYALYDPLMGERMAEKIRLHERLKLALAYGGLALHYQPQVDMGTGRMVSVEALVRWNDPQLGEVSPARFIPVAEATGLILALGAWVLDTACRQTAAWAQADMPLRVAVNLSAQQLRQADLVDQVARCLHRHGVPPGLLEVEVTESEAMADPQQARQVLMNLQALGVGVTLDDFGTGYSSLAYLQHLPVTRIKIDREFVRPVVHSASDATLVHAVIALAHTLGLKVVAEGVETPEQLRFLQREGCELFQGWLFSKAVPAEDIAQLYAAPCPSVNTAAAG</sequence>
<protein>
    <submittedName>
        <fullName evidence="4">Diguanylate cyclase (GGDEF)-like protein/PAS domain S-box-containing protein</fullName>
        <ecNumber evidence="4">2.7.7.65</ecNumber>
    </submittedName>
</protein>
<comment type="caution">
    <text evidence="4">The sequence shown here is derived from an EMBL/GenBank/DDBJ whole genome shotgun (WGS) entry which is preliminary data.</text>
</comment>
<dbReference type="Pfam" id="PF00990">
    <property type="entry name" value="GGDEF"/>
    <property type="match status" value="1"/>
</dbReference>
<dbReference type="CDD" id="cd00130">
    <property type="entry name" value="PAS"/>
    <property type="match status" value="1"/>
</dbReference>
<accession>A0ABU1I8S9</accession>
<dbReference type="Gene3D" id="3.30.70.270">
    <property type="match status" value="1"/>
</dbReference>
<dbReference type="Gene3D" id="3.20.20.450">
    <property type="entry name" value="EAL domain"/>
    <property type="match status" value="1"/>
</dbReference>
<dbReference type="NCBIfam" id="TIGR00254">
    <property type="entry name" value="GGDEF"/>
    <property type="match status" value="1"/>
</dbReference>
<name>A0ABU1I8S9_9BURK</name>
<reference evidence="4 5" key="1">
    <citation type="submission" date="2023-08" db="EMBL/GenBank/DDBJ databases">
        <title>Functional and genomic diversity of the sorghum phyllosphere microbiome.</title>
        <authorList>
            <person name="Shade A."/>
        </authorList>
    </citation>
    <scope>NUCLEOTIDE SEQUENCE [LARGE SCALE GENOMIC DNA]</scope>
    <source>
        <strain evidence="4 5">SORGH_AS_0335</strain>
    </source>
</reference>
<keyword evidence="4" id="KW-0808">Transferase</keyword>
<keyword evidence="4" id="KW-0548">Nucleotidyltransferase</keyword>
<keyword evidence="5" id="KW-1185">Reference proteome</keyword>
<evidence type="ECO:0000259" key="3">
    <source>
        <dbReference type="PROSITE" id="PS50887"/>
    </source>
</evidence>
<dbReference type="Proteomes" id="UP001267710">
    <property type="component" value="Unassembled WGS sequence"/>
</dbReference>
<dbReference type="InterPro" id="IPR035965">
    <property type="entry name" value="PAS-like_dom_sf"/>
</dbReference>
<dbReference type="SMART" id="SM00052">
    <property type="entry name" value="EAL"/>
    <property type="match status" value="1"/>
</dbReference>
<evidence type="ECO:0000259" key="2">
    <source>
        <dbReference type="PROSITE" id="PS50883"/>
    </source>
</evidence>
<evidence type="ECO:0000313" key="5">
    <source>
        <dbReference type="Proteomes" id="UP001267710"/>
    </source>
</evidence>
<dbReference type="Gene3D" id="3.30.450.20">
    <property type="entry name" value="PAS domain"/>
    <property type="match status" value="1"/>
</dbReference>
<dbReference type="PROSITE" id="PS50883">
    <property type="entry name" value="EAL"/>
    <property type="match status" value="1"/>
</dbReference>
<evidence type="ECO:0000259" key="1">
    <source>
        <dbReference type="PROSITE" id="PS50112"/>
    </source>
</evidence>
<dbReference type="SMART" id="SM00267">
    <property type="entry name" value="GGDEF"/>
    <property type="match status" value="1"/>
</dbReference>
<feature type="domain" description="EAL" evidence="2">
    <location>
        <begin position="383"/>
        <end position="636"/>
    </location>
</feature>
<dbReference type="SMART" id="SM00091">
    <property type="entry name" value="PAS"/>
    <property type="match status" value="1"/>
</dbReference>
<dbReference type="PROSITE" id="PS50112">
    <property type="entry name" value="PAS"/>
    <property type="match status" value="1"/>
</dbReference>
<proteinExistence type="predicted"/>
<dbReference type="InterPro" id="IPR001633">
    <property type="entry name" value="EAL_dom"/>
</dbReference>
<dbReference type="EC" id="2.7.7.65" evidence="4"/>
<dbReference type="EMBL" id="JAVIZX010000001">
    <property type="protein sequence ID" value="MDR6212694.1"/>
    <property type="molecule type" value="Genomic_DNA"/>
</dbReference>
<dbReference type="PANTHER" id="PTHR44757:SF2">
    <property type="entry name" value="BIOFILM ARCHITECTURE MAINTENANCE PROTEIN MBAA"/>
    <property type="match status" value="1"/>
</dbReference>
<dbReference type="InterPro" id="IPR043128">
    <property type="entry name" value="Rev_trsase/Diguanyl_cyclase"/>
</dbReference>
<feature type="domain" description="GGDEF" evidence="3">
    <location>
        <begin position="241"/>
        <end position="374"/>
    </location>
</feature>
<dbReference type="InterPro" id="IPR000160">
    <property type="entry name" value="GGDEF_dom"/>
</dbReference>
<organism evidence="4 5">
    <name type="scientific">Paracidovorax wautersii</name>
    <dbReference type="NCBI Taxonomy" id="1177982"/>
    <lineage>
        <taxon>Bacteria</taxon>
        <taxon>Pseudomonadati</taxon>
        <taxon>Pseudomonadota</taxon>
        <taxon>Betaproteobacteria</taxon>
        <taxon>Burkholderiales</taxon>
        <taxon>Comamonadaceae</taxon>
        <taxon>Paracidovorax</taxon>
    </lineage>
</organism>
<gene>
    <name evidence="4" type="ORF">QE399_000383</name>
</gene>